<evidence type="ECO:0000256" key="3">
    <source>
        <dbReference type="ARBA" id="ARBA00022722"/>
    </source>
</evidence>
<sequence length="175" mass="20003">MVDLLYVGCQLELHTIYSGGSSLGFLPCGLTRPRRLATNEIFLNAEKRTCHLNSVSFSYRGMIWQEAQAQEKSVSFWGLIRDQWLSRFSSHKILLFFCVRCVFFIERAILLCIIHKMNSRELIKQLEGDGWTLRSVKGSHHVFVHPVKPGHISVPHPKKDMGIGIVRKLLKQAGL</sequence>
<evidence type="ECO:0000313" key="9">
    <source>
        <dbReference type="Proteomes" id="UP000190102"/>
    </source>
</evidence>
<dbReference type="GO" id="GO:0016787">
    <property type="term" value="F:hydrolase activity"/>
    <property type="evidence" value="ECO:0007669"/>
    <property type="project" value="UniProtKB-KW"/>
</dbReference>
<dbReference type="Proteomes" id="UP000190102">
    <property type="component" value="Unassembled WGS sequence"/>
</dbReference>
<evidence type="ECO:0000256" key="1">
    <source>
        <dbReference type="ARBA" id="ARBA00006620"/>
    </source>
</evidence>
<dbReference type="GO" id="GO:0003729">
    <property type="term" value="F:mRNA binding"/>
    <property type="evidence" value="ECO:0007669"/>
    <property type="project" value="InterPro"/>
</dbReference>
<keyword evidence="9" id="KW-1185">Reference proteome</keyword>
<evidence type="ECO:0000256" key="6">
    <source>
        <dbReference type="ARBA" id="ARBA00022884"/>
    </source>
</evidence>
<gene>
    <name evidence="8" type="ORF">SAMN02745119_00234</name>
</gene>
<accession>A0A1T4K0P0</accession>
<keyword evidence="5" id="KW-0378">Hydrolase</keyword>
<organism evidence="8 9">
    <name type="scientific">Trichlorobacter thiogenes</name>
    <dbReference type="NCBI Taxonomy" id="115783"/>
    <lineage>
        <taxon>Bacteria</taxon>
        <taxon>Pseudomonadati</taxon>
        <taxon>Thermodesulfobacteriota</taxon>
        <taxon>Desulfuromonadia</taxon>
        <taxon>Geobacterales</taxon>
        <taxon>Geobacteraceae</taxon>
        <taxon>Trichlorobacter</taxon>
    </lineage>
</organism>
<keyword evidence="3" id="KW-0540">Nuclease</keyword>
<keyword evidence="4" id="KW-0255">Endonuclease</keyword>
<evidence type="ECO:0000313" key="8">
    <source>
        <dbReference type="EMBL" id="SJZ36010.1"/>
    </source>
</evidence>
<reference evidence="9" key="1">
    <citation type="submission" date="2017-02" db="EMBL/GenBank/DDBJ databases">
        <authorList>
            <person name="Varghese N."/>
            <person name="Submissions S."/>
        </authorList>
    </citation>
    <scope>NUCLEOTIDE SEQUENCE [LARGE SCALE GENOMIC DNA]</scope>
    <source>
        <strain evidence="9">ATCC BAA-34</strain>
    </source>
</reference>
<protein>
    <submittedName>
        <fullName evidence="8">Predicted RNA binding protein YcfA, dsRBD-like fold, HicA-like mRNA interferase family</fullName>
    </submittedName>
</protein>
<dbReference type="SUPFAM" id="SSF54786">
    <property type="entry name" value="YcfA/nrd intein domain"/>
    <property type="match status" value="1"/>
</dbReference>
<evidence type="ECO:0000256" key="5">
    <source>
        <dbReference type="ARBA" id="ARBA00022801"/>
    </source>
</evidence>
<dbReference type="Pfam" id="PF07927">
    <property type="entry name" value="HicA_toxin"/>
    <property type="match status" value="1"/>
</dbReference>
<dbReference type="Gene3D" id="3.30.920.30">
    <property type="entry name" value="Hypothetical protein"/>
    <property type="match status" value="1"/>
</dbReference>
<name>A0A1T4K0P0_9BACT</name>
<dbReference type="STRING" id="115783.SAMN02745119_00234"/>
<keyword evidence="2" id="KW-1277">Toxin-antitoxin system</keyword>
<dbReference type="GO" id="GO:0004519">
    <property type="term" value="F:endonuclease activity"/>
    <property type="evidence" value="ECO:0007669"/>
    <property type="project" value="UniProtKB-KW"/>
</dbReference>
<keyword evidence="6" id="KW-0694">RNA-binding</keyword>
<dbReference type="EMBL" id="FUWR01000001">
    <property type="protein sequence ID" value="SJZ36010.1"/>
    <property type="molecule type" value="Genomic_DNA"/>
</dbReference>
<keyword evidence="7" id="KW-0346">Stress response</keyword>
<dbReference type="InterPro" id="IPR038570">
    <property type="entry name" value="HicA_sf"/>
</dbReference>
<evidence type="ECO:0000256" key="2">
    <source>
        <dbReference type="ARBA" id="ARBA00022649"/>
    </source>
</evidence>
<evidence type="ECO:0000256" key="4">
    <source>
        <dbReference type="ARBA" id="ARBA00022759"/>
    </source>
</evidence>
<comment type="similarity">
    <text evidence="1">Belongs to the HicA mRNA interferase family.</text>
</comment>
<evidence type="ECO:0000256" key="7">
    <source>
        <dbReference type="ARBA" id="ARBA00023016"/>
    </source>
</evidence>
<dbReference type="AlphaFoldDB" id="A0A1T4K0P0"/>
<dbReference type="InterPro" id="IPR012933">
    <property type="entry name" value="HicA_mRNA_interferase"/>
</dbReference>
<proteinExistence type="inferred from homology"/>